<dbReference type="InterPro" id="IPR002020">
    <property type="entry name" value="Citrate_synthase"/>
</dbReference>
<keyword evidence="4" id="KW-1185">Reference proteome</keyword>
<keyword evidence="2" id="KW-0808">Transferase</keyword>
<dbReference type="GO" id="GO:0005975">
    <property type="term" value="P:carbohydrate metabolic process"/>
    <property type="evidence" value="ECO:0007669"/>
    <property type="project" value="TreeGrafter"/>
</dbReference>
<dbReference type="PANTHER" id="PTHR11739">
    <property type="entry name" value="CITRATE SYNTHASE"/>
    <property type="match status" value="1"/>
</dbReference>
<name>O27759_METTH</name>
<evidence type="ECO:0000256" key="2">
    <source>
        <dbReference type="ARBA" id="ARBA00022679"/>
    </source>
</evidence>
<dbReference type="HOGENOM" id="CLU_070533_2_0_2"/>
<dbReference type="GO" id="GO:0046912">
    <property type="term" value="F:acyltransferase activity, acyl groups converted into alkyl on transfer"/>
    <property type="evidence" value="ECO:0007669"/>
    <property type="project" value="InterPro"/>
</dbReference>
<evidence type="ECO:0000313" key="3">
    <source>
        <dbReference type="EMBL" id="AAB86196.1"/>
    </source>
</evidence>
<accession>O27759</accession>
<dbReference type="PANTHER" id="PTHR11739:SF4">
    <property type="entry name" value="CITRATE SYNTHASE, PEROXISOMAL"/>
    <property type="match status" value="1"/>
</dbReference>
<dbReference type="GO" id="GO:0006099">
    <property type="term" value="P:tricarboxylic acid cycle"/>
    <property type="evidence" value="ECO:0007669"/>
    <property type="project" value="TreeGrafter"/>
</dbReference>
<dbReference type="Gene3D" id="1.10.580.10">
    <property type="entry name" value="Citrate Synthase, domain 1"/>
    <property type="match status" value="2"/>
</dbReference>
<organism evidence="3 4">
    <name type="scientific">Methanothermobacter thermautotrophicus (strain ATCC 29096 / DSM 1053 / JCM 10044 / NBRC 100330 / Delta H)</name>
    <name type="common">Methanobacterium thermoautotrophicum</name>
    <dbReference type="NCBI Taxonomy" id="187420"/>
    <lineage>
        <taxon>Archaea</taxon>
        <taxon>Methanobacteriati</taxon>
        <taxon>Methanobacteriota</taxon>
        <taxon>Methanomada group</taxon>
        <taxon>Methanobacteria</taxon>
        <taxon>Methanobacteriales</taxon>
        <taxon>Methanobacteriaceae</taxon>
        <taxon>Methanothermobacter</taxon>
    </lineage>
</organism>
<dbReference type="InterPro" id="IPR036969">
    <property type="entry name" value="Citrate_synthase_sf"/>
</dbReference>
<dbReference type="PATRIC" id="fig|187420.15.peg.1685"/>
<evidence type="ECO:0000256" key="1">
    <source>
        <dbReference type="ARBA" id="ARBA00010566"/>
    </source>
</evidence>
<dbReference type="NCBIfam" id="NF004866">
    <property type="entry name" value="PRK06224.1-3"/>
    <property type="match status" value="1"/>
</dbReference>
<proteinExistence type="inferred from homology"/>
<dbReference type="EnsemblBacteria" id="AAB86196">
    <property type="protein sequence ID" value="AAB86196"/>
    <property type="gene ID" value="MTH_1726"/>
</dbReference>
<sequence>MNKDALNALKFKYMKIRWSDMMNEGIINDILRVKNPRWRTSITRVEPNRIVTRGYSQEDLIGGVSFSEMVYLLIRGELPPQNVARMLEAVLVSFCDHGVTPPSTQAARMIASAGSPVHACIAGGLLAFGKNHAGAIERSMKLFQETVSSCESEDEIPDAALRLVDDHLQANRRIPGFGHRYHNADPRAVRLLELAEDYGCVGPHTSLALEVQEILLERKGVRMNVDGANAGILSDMGFDWRTGAGVFMIGRLPGLISHVYEEKVREPAFRKFFEIEEIQYDGEEKRILEADYRTLNGSEIWKTTNTKEPGRE</sequence>
<dbReference type="InterPro" id="IPR016142">
    <property type="entry name" value="Citrate_synth-like_lrg_a-sub"/>
</dbReference>
<dbReference type="NCBIfam" id="NF004869">
    <property type="entry name" value="PRK06224.1-6"/>
    <property type="match status" value="1"/>
</dbReference>
<dbReference type="PaxDb" id="187420-MTH_1726"/>
<dbReference type="SUPFAM" id="SSF48256">
    <property type="entry name" value="Citrate synthase"/>
    <property type="match status" value="1"/>
</dbReference>
<dbReference type="Pfam" id="PF00285">
    <property type="entry name" value="Citrate_synt"/>
    <property type="match status" value="1"/>
</dbReference>
<dbReference type="InParanoid" id="O27759"/>
<dbReference type="PIR" id="G69097">
    <property type="entry name" value="G69097"/>
</dbReference>
<dbReference type="CDD" id="cd06100">
    <property type="entry name" value="CCL_ACL-C"/>
    <property type="match status" value="1"/>
</dbReference>
<protein>
    <submittedName>
        <fullName evidence="3">Citrate synthase I</fullName>
    </submittedName>
</protein>
<dbReference type="AlphaFoldDB" id="O27759"/>
<comment type="similarity">
    <text evidence="1">Belongs to the citrate synthase family.</text>
</comment>
<gene>
    <name evidence="3" type="ordered locus">MTH_1726</name>
</gene>
<dbReference type="InterPro" id="IPR016143">
    <property type="entry name" value="Citrate_synth-like_sm_a-sub"/>
</dbReference>
<dbReference type="GO" id="GO:0005829">
    <property type="term" value="C:cytosol"/>
    <property type="evidence" value="ECO:0007669"/>
    <property type="project" value="TreeGrafter"/>
</dbReference>
<dbReference type="Gene3D" id="1.10.230.10">
    <property type="entry name" value="Cytochrome P450-Terp, domain 2"/>
    <property type="match status" value="1"/>
</dbReference>
<evidence type="ECO:0000313" key="4">
    <source>
        <dbReference type="Proteomes" id="UP000005223"/>
    </source>
</evidence>
<dbReference type="STRING" id="187420.MTH_1726"/>
<dbReference type="Proteomes" id="UP000005223">
    <property type="component" value="Chromosome"/>
</dbReference>
<dbReference type="EMBL" id="AE000666">
    <property type="protein sequence ID" value="AAB86196.1"/>
    <property type="molecule type" value="Genomic_DNA"/>
</dbReference>
<dbReference type="KEGG" id="mth:MTH_1726"/>
<reference evidence="3 4" key="1">
    <citation type="journal article" date="1997" name="J. Bacteriol.">
        <title>Complete genome sequence of Methanobacterium thermoautotrophicum deltaH: functional analysis and comparative genomics.</title>
        <authorList>
            <person name="Smith D.R."/>
            <person name="Doucette-Stamm L.A."/>
            <person name="Deloughery C."/>
            <person name="Lee H.-M."/>
            <person name="Dubois J."/>
            <person name="Aldredge T."/>
            <person name="Bashirzadeh R."/>
            <person name="Blakely D."/>
            <person name="Cook R."/>
            <person name="Gilbert K."/>
            <person name="Harrison D."/>
            <person name="Hoang L."/>
            <person name="Keagle P."/>
            <person name="Lumm W."/>
            <person name="Pothier B."/>
            <person name="Qiu D."/>
            <person name="Spadafora R."/>
            <person name="Vicare R."/>
            <person name="Wang Y."/>
            <person name="Wierzbowski J."/>
            <person name="Gibson R."/>
            <person name="Jiwani N."/>
            <person name="Caruso A."/>
            <person name="Bush D."/>
            <person name="Safer H."/>
            <person name="Patwell D."/>
            <person name="Prabhakar S."/>
            <person name="McDougall S."/>
            <person name="Shimer G."/>
            <person name="Goyal A."/>
            <person name="Pietrovski S."/>
            <person name="Church G.M."/>
            <person name="Daniels C.J."/>
            <person name="Mao J.-i."/>
            <person name="Rice P."/>
            <person name="Nolling J."/>
            <person name="Reeve J.N."/>
        </authorList>
    </citation>
    <scope>NUCLEOTIDE SEQUENCE [LARGE SCALE GENOMIC DNA]</scope>
    <source>
        <strain evidence="4">ATCC 29096 / DSM 1053 / JCM 10044 / NBRC 100330 / Delta H</strain>
    </source>
</reference>